<protein>
    <submittedName>
        <fullName evidence="1">Uncharacterized protein</fullName>
    </submittedName>
</protein>
<organism evidence="1 2">
    <name type="scientific">Candolleomyces aberdarensis</name>
    <dbReference type="NCBI Taxonomy" id="2316362"/>
    <lineage>
        <taxon>Eukaryota</taxon>
        <taxon>Fungi</taxon>
        <taxon>Dikarya</taxon>
        <taxon>Basidiomycota</taxon>
        <taxon>Agaricomycotina</taxon>
        <taxon>Agaricomycetes</taxon>
        <taxon>Agaricomycetidae</taxon>
        <taxon>Agaricales</taxon>
        <taxon>Agaricineae</taxon>
        <taxon>Psathyrellaceae</taxon>
        <taxon>Candolleomyces</taxon>
    </lineage>
</organism>
<dbReference type="EMBL" id="SDEE01000088">
    <property type="protein sequence ID" value="RXW21984.1"/>
    <property type="molecule type" value="Genomic_DNA"/>
</dbReference>
<evidence type="ECO:0000313" key="2">
    <source>
        <dbReference type="Proteomes" id="UP000290288"/>
    </source>
</evidence>
<gene>
    <name evidence="1" type="ORF">EST38_g3871</name>
</gene>
<evidence type="ECO:0000313" key="1">
    <source>
        <dbReference type="EMBL" id="RXW21984.1"/>
    </source>
</evidence>
<accession>A0A4Q2DSH3</accession>
<proteinExistence type="predicted"/>
<sequence length="114" mass="12532">MGTDGFIVVDMAGQFEAVLSIIGCNIPVLVLWFRWTLYGEETDPSCLPSTASSLTKPSLNVIRLTELSRDRDIKQSREEDDVSTVSGDSVKVTDLPLAHAVHDTRFPNPKRASV</sequence>
<comment type="caution">
    <text evidence="1">The sequence shown here is derived from an EMBL/GenBank/DDBJ whole genome shotgun (WGS) entry which is preliminary data.</text>
</comment>
<dbReference type="AlphaFoldDB" id="A0A4Q2DSH3"/>
<dbReference type="Proteomes" id="UP000290288">
    <property type="component" value="Unassembled WGS sequence"/>
</dbReference>
<name>A0A4Q2DSH3_9AGAR</name>
<reference evidence="1 2" key="1">
    <citation type="submission" date="2019-01" db="EMBL/GenBank/DDBJ databases">
        <title>Draft genome sequence of Psathyrella aberdarensis IHI B618.</title>
        <authorList>
            <person name="Buettner E."/>
            <person name="Kellner H."/>
        </authorList>
    </citation>
    <scope>NUCLEOTIDE SEQUENCE [LARGE SCALE GENOMIC DNA]</scope>
    <source>
        <strain evidence="1 2">IHI B618</strain>
    </source>
</reference>
<keyword evidence="2" id="KW-1185">Reference proteome</keyword>
<dbReference type="STRING" id="2316362.A0A4Q2DSH3"/>